<dbReference type="OrthoDB" id="654211at2759"/>
<evidence type="ECO:0000256" key="5">
    <source>
        <dbReference type="ARBA" id="ARBA00023163"/>
    </source>
</evidence>
<dbReference type="SMART" id="SM00066">
    <property type="entry name" value="GAL4"/>
    <property type="match status" value="1"/>
</dbReference>
<evidence type="ECO:0000256" key="2">
    <source>
        <dbReference type="ARBA" id="ARBA00022771"/>
    </source>
</evidence>
<evidence type="ECO:0000313" key="12">
    <source>
        <dbReference type="Proteomes" id="UP000799640"/>
    </source>
</evidence>
<keyword evidence="5" id="KW-0804">Transcription</keyword>
<dbReference type="PROSITE" id="PS50157">
    <property type="entry name" value="ZINC_FINGER_C2H2_2"/>
    <property type="match status" value="2"/>
</dbReference>
<dbReference type="GO" id="GO:0000981">
    <property type="term" value="F:DNA-binding transcription factor activity, RNA polymerase II-specific"/>
    <property type="evidence" value="ECO:0007669"/>
    <property type="project" value="InterPro"/>
</dbReference>
<dbReference type="InterPro" id="IPR036864">
    <property type="entry name" value="Zn2-C6_fun-type_DNA-bd_sf"/>
</dbReference>
<feature type="region of interest" description="Disordered" evidence="8">
    <location>
        <begin position="262"/>
        <end position="341"/>
    </location>
</feature>
<evidence type="ECO:0000313" key="11">
    <source>
        <dbReference type="EMBL" id="KAF2395896.1"/>
    </source>
</evidence>
<organism evidence="11 12">
    <name type="scientific">Trichodelitschia bisporula</name>
    <dbReference type="NCBI Taxonomy" id="703511"/>
    <lineage>
        <taxon>Eukaryota</taxon>
        <taxon>Fungi</taxon>
        <taxon>Dikarya</taxon>
        <taxon>Ascomycota</taxon>
        <taxon>Pezizomycotina</taxon>
        <taxon>Dothideomycetes</taxon>
        <taxon>Dothideomycetes incertae sedis</taxon>
        <taxon>Phaeotrichales</taxon>
        <taxon>Phaeotrichaceae</taxon>
        <taxon>Trichodelitschia</taxon>
    </lineage>
</organism>
<keyword evidence="1" id="KW-0479">Metal-binding</keyword>
<feature type="domain" description="C2H2-type" evidence="10">
    <location>
        <begin position="78"/>
        <end position="105"/>
    </location>
</feature>
<name>A0A6G1HJ66_9PEZI</name>
<dbReference type="SUPFAM" id="SSF57667">
    <property type="entry name" value="beta-beta-alpha zinc fingers"/>
    <property type="match status" value="1"/>
</dbReference>
<dbReference type="Proteomes" id="UP000799640">
    <property type="component" value="Unassembled WGS sequence"/>
</dbReference>
<evidence type="ECO:0000256" key="1">
    <source>
        <dbReference type="ARBA" id="ARBA00022723"/>
    </source>
</evidence>
<dbReference type="InterPro" id="IPR007219">
    <property type="entry name" value="XnlR_reg_dom"/>
</dbReference>
<dbReference type="PROSITE" id="PS00463">
    <property type="entry name" value="ZN2_CY6_FUNGAL_1"/>
    <property type="match status" value="1"/>
</dbReference>
<sequence length="798" mass="87930">MTTLVFDRADQSPAFIQKPDASLSAFEGLPHTSFVMAEFHSPPDSADAGYACSLCSSCFKRSEHLSRHMLSHKGSKPHVCTTCGKSFTRRDTLARHMPIHSPMRSDRPGSIRVSKACVNCARMRLRCDGVTTCTRCRSKGLHCVYVGRSRKRIAPMDTGEPDTDMLDTTFDSHLTHLRSRDQDMLNPLGEHTALENGAEASGFVPERMPFFSRSEDLDEQSESPSVDWMSSTKTTPGSLTSPATEFSVDHVFSVVDCITSSAPADAPESVPPPPVSPSFNIPTWMDADSYHNPLRGGKRKTPHQAQHPAASRDSVLNSDASTTTAPERTLNPGCNTEYELPETPSDTLLLLLRVRDIPVDILEAENFGHVESIGLRLYDEITSFIQASVPGADAGIPSMEAFDCFVQLYFEHFHPTFPMLHKPTFDPSRAPWQLVLAMASIGCRYSRARLSVECVNAMQELVRRAISRMIETDETGSVQWLSQTLMLNIIGMTFGGSKRLLDIADSVRNAPATVCRRSGLLRRPTIEFTLDPDLTGPCLEERWREWVRDESRRRLGFCAFLTDAHFVLYLDGSPCMAVPELQQPLPCSEPLWDAPNARAWRDAYLEYNAHGPTPPLMATLGSFRHGAPLHSHLGAFARLITVYASYGVTASLMAWTDKPLHPYLAHSPLTGNSLLQTTTAVFAKLNPFPPPPVAPWRTTAHPSLVAAVDLHTALVLMVLTTPRDALLAHAHAHARSKDPPPTDSSRWTTVVWPDGPSHTQAGSSDWQMLWAAPAGRFGGPWPKCWHGWLCGPSSNAVG</sequence>
<dbReference type="Pfam" id="PF00172">
    <property type="entry name" value="Zn_clus"/>
    <property type="match status" value="1"/>
</dbReference>
<evidence type="ECO:0000256" key="4">
    <source>
        <dbReference type="ARBA" id="ARBA00023015"/>
    </source>
</evidence>
<evidence type="ECO:0008006" key="13">
    <source>
        <dbReference type="Google" id="ProtNLM"/>
    </source>
</evidence>
<accession>A0A6G1HJ66</accession>
<proteinExistence type="predicted"/>
<keyword evidence="12" id="KW-1185">Reference proteome</keyword>
<reference evidence="11" key="1">
    <citation type="journal article" date="2020" name="Stud. Mycol.">
        <title>101 Dothideomycetes genomes: a test case for predicting lifestyles and emergence of pathogens.</title>
        <authorList>
            <person name="Haridas S."/>
            <person name="Albert R."/>
            <person name="Binder M."/>
            <person name="Bloem J."/>
            <person name="Labutti K."/>
            <person name="Salamov A."/>
            <person name="Andreopoulos B."/>
            <person name="Baker S."/>
            <person name="Barry K."/>
            <person name="Bills G."/>
            <person name="Bluhm B."/>
            <person name="Cannon C."/>
            <person name="Castanera R."/>
            <person name="Culley D."/>
            <person name="Daum C."/>
            <person name="Ezra D."/>
            <person name="Gonzalez J."/>
            <person name="Henrissat B."/>
            <person name="Kuo A."/>
            <person name="Liang C."/>
            <person name="Lipzen A."/>
            <person name="Lutzoni F."/>
            <person name="Magnuson J."/>
            <person name="Mondo S."/>
            <person name="Nolan M."/>
            <person name="Ohm R."/>
            <person name="Pangilinan J."/>
            <person name="Park H.-J."/>
            <person name="Ramirez L."/>
            <person name="Alfaro M."/>
            <person name="Sun H."/>
            <person name="Tritt A."/>
            <person name="Yoshinaga Y."/>
            <person name="Zwiers L.-H."/>
            <person name="Turgeon B."/>
            <person name="Goodwin S."/>
            <person name="Spatafora J."/>
            <person name="Crous P."/>
            <person name="Grigoriev I."/>
        </authorList>
    </citation>
    <scope>NUCLEOTIDE SEQUENCE</scope>
    <source>
        <strain evidence="11">CBS 262.69</strain>
    </source>
</reference>
<dbReference type="FunFam" id="3.30.160.60:FF:002343">
    <property type="entry name" value="Zinc finger protein 33A"/>
    <property type="match status" value="1"/>
</dbReference>
<dbReference type="CDD" id="cd00067">
    <property type="entry name" value="GAL4"/>
    <property type="match status" value="1"/>
</dbReference>
<dbReference type="PROSITE" id="PS50048">
    <property type="entry name" value="ZN2_CY6_FUNGAL_2"/>
    <property type="match status" value="1"/>
</dbReference>
<dbReference type="CDD" id="cd12148">
    <property type="entry name" value="fungal_TF_MHR"/>
    <property type="match status" value="1"/>
</dbReference>
<dbReference type="GO" id="GO:0008270">
    <property type="term" value="F:zinc ion binding"/>
    <property type="evidence" value="ECO:0007669"/>
    <property type="project" value="UniProtKB-KW"/>
</dbReference>
<dbReference type="Gene3D" id="3.30.160.60">
    <property type="entry name" value="Classic Zinc Finger"/>
    <property type="match status" value="2"/>
</dbReference>
<dbReference type="PANTHER" id="PTHR47660">
    <property type="entry name" value="TRANSCRIPTION FACTOR WITH C2H2 AND ZN(2)-CYS(6) DNA BINDING DOMAIN (EUROFUNG)-RELATED-RELATED"/>
    <property type="match status" value="1"/>
</dbReference>
<feature type="compositionally biased region" description="Polar residues" evidence="8">
    <location>
        <begin position="314"/>
        <end position="326"/>
    </location>
</feature>
<dbReference type="SMART" id="SM00355">
    <property type="entry name" value="ZnF_C2H2"/>
    <property type="match status" value="2"/>
</dbReference>
<dbReference type="PANTHER" id="PTHR47660:SF2">
    <property type="entry name" value="TRANSCRIPTION FACTOR WITH C2H2 AND ZN(2)-CYS(6) DNA BINDING DOMAIN (EUROFUNG)"/>
    <property type="match status" value="1"/>
</dbReference>
<keyword evidence="2 7" id="KW-0863">Zinc-finger</keyword>
<dbReference type="PROSITE" id="PS00028">
    <property type="entry name" value="ZINC_FINGER_C2H2_1"/>
    <property type="match status" value="2"/>
</dbReference>
<evidence type="ECO:0000256" key="6">
    <source>
        <dbReference type="ARBA" id="ARBA00023242"/>
    </source>
</evidence>
<evidence type="ECO:0000256" key="7">
    <source>
        <dbReference type="PROSITE-ProRule" id="PRU00042"/>
    </source>
</evidence>
<dbReference type="SUPFAM" id="SSF57701">
    <property type="entry name" value="Zn2/Cys6 DNA-binding domain"/>
    <property type="match status" value="1"/>
</dbReference>
<dbReference type="GO" id="GO:0003677">
    <property type="term" value="F:DNA binding"/>
    <property type="evidence" value="ECO:0007669"/>
    <property type="project" value="InterPro"/>
</dbReference>
<evidence type="ECO:0000256" key="8">
    <source>
        <dbReference type="SAM" id="MobiDB-lite"/>
    </source>
</evidence>
<evidence type="ECO:0000259" key="9">
    <source>
        <dbReference type="PROSITE" id="PS50048"/>
    </source>
</evidence>
<keyword evidence="3" id="KW-0862">Zinc</keyword>
<dbReference type="Pfam" id="PF04082">
    <property type="entry name" value="Fungal_trans"/>
    <property type="match status" value="1"/>
</dbReference>
<feature type="domain" description="Zn(2)-C6 fungal-type" evidence="9">
    <location>
        <begin position="116"/>
        <end position="145"/>
    </location>
</feature>
<evidence type="ECO:0000256" key="3">
    <source>
        <dbReference type="ARBA" id="ARBA00022833"/>
    </source>
</evidence>
<dbReference type="Pfam" id="PF00096">
    <property type="entry name" value="zf-C2H2"/>
    <property type="match status" value="2"/>
</dbReference>
<protein>
    <recommendedName>
        <fullName evidence="13">C2H2 type zinc finger domain protein</fullName>
    </recommendedName>
</protein>
<dbReference type="InterPro" id="IPR001138">
    <property type="entry name" value="Zn2Cys6_DnaBD"/>
</dbReference>
<evidence type="ECO:0000259" key="10">
    <source>
        <dbReference type="PROSITE" id="PS50157"/>
    </source>
</evidence>
<dbReference type="GO" id="GO:0006351">
    <property type="term" value="P:DNA-templated transcription"/>
    <property type="evidence" value="ECO:0007669"/>
    <property type="project" value="InterPro"/>
</dbReference>
<feature type="domain" description="C2H2-type" evidence="10">
    <location>
        <begin position="50"/>
        <end position="77"/>
    </location>
</feature>
<keyword evidence="4" id="KW-0805">Transcription regulation</keyword>
<dbReference type="Gene3D" id="4.10.240.10">
    <property type="entry name" value="Zn(2)-C6 fungal-type DNA-binding domain"/>
    <property type="match status" value="1"/>
</dbReference>
<dbReference type="InterPro" id="IPR013087">
    <property type="entry name" value="Znf_C2H2_type"/>
</dbReference>
<feature type="region of interest" description="Disordered" evidence="8">
    <location>
        <begin position="213"/>
        <end position="241"/>
    </location>
</feature>
<gene>
    <name evidence="11" type="ORF">EJ06DRAFT_585630</name>
</gene>
<keyword evidence="6" id="KW-0539">Nucleus</keyword>
<dbReference type="EMBL" id="ML996710">
    <property type="protein sequence ID" value="KAF2395896.1"/>
    <property type="molecule type" value="Genomic_DNA"/>
</dbReference>
<feature type="compositionally biased region" description="Polar residues" evidence="8">
    <location>
        <begin position="222"/>
        <end position="241"/>
    </location>
</feature>
<dbReference type="InterPro" id="IPR036236">
    <property type="entry name" value="Znf_C2H2_sf"/>
</dbReference>
<dbReference type="AlphaFoldDB" id="A0A6G1HJ66"/>